<feature type="compositionally biased region" description="Low complexity" evidence="1">
    <location>
        <begin position="511"/>
        <end position="521"/>
    </location>
</feature>
<organism evidence="2 3">
    <name type="scientific">Dimargaris verticillata</name>
    <dbReference type="NCBI Taxonomy" id="2761393"/>
    <lineage>
        <taxon>Eukaryota</taxon>
        <taxon>Fungi</taxon>
        <taxon>Fungi incertae sedis</taxon>
        <taxon>Zoopagomycota</taxon>
        <taxon>Kickxellomycotina</taxon>
        <taxon>Dimargaritomycetes</taxon>
        <taxon>Dimargaritales</taxon>
        <taxon>Dimargaritaceae</taxon>
        <taxon>Dimargaris</taxon>
    </lineage>
</organism>
<feature type="region of interest" description="Disordered" evidence="1">
    <location>
        <begin position="155"/>
        <end position="178"/>
    </location>
</feature>
<protein>
    <submittedName>
        <fullName evidence="2">Uncharacterized protein</fullName>
    </submittedName>
</protein>
<evidence type="ECO:0000256" key="1">
    <source>
        <dbReference type="SAM" id="MobiDB-lite"/>
    </source>
</evidence>
<comment type="caution">
    <text evidence="2">The sequence shown here is derived from an EMBL/GenBank/DDBJ whole genome shotgun (WGS) entry which is preliminary data.</text>
</comment>
<proteinExistence type="predicted"/>
<dbReference type="OrthoDB" id="1906921at2759"/>
<feature type="region of interest" description="Disordered" evidence="1">
    <location>
        <begin position="19"/>
        <end position="47"/>
    </location>
</feature>
<feature type="region of interest" description="Disordered" evidence="1">
    <location>
        <begin position="413"/>
        <end position="560"/>
    </location>
</feature>
<feature type="compositionally biased region" description="Polar residues" evidence="1">
    <location>
        <begin position="161"/>
        <end position="171"/>
    </location>
</feature>
<dbReference type="PANTHER" id="PTHR21477:SF13">
    <property type="entry name" value="KIAA0930"/>
    <property type="match status" value="1"/>
</dbReference>
<dbReference type="EMBL" id="JANBQB010000214">
    <property type="protein sequence ID" value="KAJ1979534.1"/>
    <property type="molecule type" value="Genomic_DNA"/>
</dbReference>
<evidence type="ECO:0000313" key="2">
    <source>
        <dbReference type="EMBL" id="KAJ1979534.1"/>
    </source>
</evidence>
<dbReference type="InterPro" id="IPR019141">
    <property type="entry name" value="DUF2045"/>
</dbReference>
<sequence>MSNLDQILARLRVENLLHARPPTPPHTLPRRQMARSDSGVAVDLKEPDPDARDPRWFDLFVEYFLENSDGHNDDLLFFIRQVPPEMDGKVDPVFVKRKMPPPNRMPVIDDLVQWKETFFLNLIVQLPCTLTMAVCKRNIDRESLLERQTNISMAHDPMDTAASSNSVTPESLSYPDLPSQRDVLEKSSATSMTCSWKHVSKRVYALPSKQRVNVKDAHWECSYPYIYYVIDDYEDMFEQLIITEDEYLCVELAVTLPNSSGAGGDTFDGGAHSGKRMSMQSYATRDDMPLSPPPQVYYNDPRQDPWFQVPLDSEPPTSPMLSPRSSIHIMYPEKWSEPFRPLPRTTKITLFQAAVSYQALLDMYTTRSNSYLWRKLRLTSAPAGATEYIKMRGPRGKGLAQVAVSLSDVLRDQLPRPGADRGLAGLGGQEIGKANGLSRSKTARAPKDPLSRSLQAPKPTPPPARRSLGSAFAAGLKKPKSASSTHSHKRPTHSAKEGERTSTHGPSDFVPLTSSSTPSSRSKTRRPFASAMNNRLFGSTSFPVTRTPPLPTNQESDLSQPMAPLLPAAAISPSSWPAKSRSPILAPTKGLIDPPTVTTTATITEPLVHPSSKFQLPRSIPLTSLLYKRRSEEPMSRIAGGPGSTSPNTVHTSASHGNFTALASSQLASSRGTPKAPTGSPTPVSLLQTFRKLTLSSLTDNLRSLRNPSSAGTSSNNTPAASIKCSLTFVGVHWASIINDLQDYAHKKL</sequence>
<evidence type="ECO:0000313" key="3">
    <source>
        <dbReference type="Proteomes" id="UP001151582"/>
    </source>
</evidence>
<dbReference type="Proteomes" id="UP001151582">
    <property type="component" value="Unassembled WGS sequence"/>
</dbReference>
<feature type="compositionally biased region" description="Polar residues" evidence="1">
    <location>
        <begin position="531"/>
        <end position="544"/>
    </location>
</feature>
<dbReference type="AlphaFoldDB" id="A0A9W8B243"/>
<gene>
    <name evidence="2" type="ORF">H4R34_002792</name>
</gene>
<reference evidence="2" key="1">
    <citation type="submission" date="2022-07" db="EMBL/GenBank/DDBJ databases">
        <title>Phylogenomic reconstructions and comparative analyses of Kickxellomycotina fungi.</title>
        <authorList>
            <person name="Reynolds N.K."/>
            <person name="Stajich J.E."/>
            <person name="Barry K."/>
            <person name="Grigoriev I.V."/>
            <person name="Crous P."/>
            <person name="Smith M.E."/>
        </authorList>
    </citation>
    <scope>NUCLEOTIDE SEQUENCE</scope>
    <source>
        <strain evidence="2">RSA 567</strain>
    </source>
</reference>
<feature type="region of interest" description="Disordered" evidence="1">
    <location>
        <begin position="634"/>
        <end position="685"/>
    </location>
</feature>
<dbReference type="PANTHER" id="PTHR21477">
    <property type="entry name" value="ZGC:172139"/>
    <property type="match status" value="1"/>
</dbReference>
<accession>A0A9W8B243</accession>
<keyword evidence="3" id="KW-1185">Reference proteome</keyword>
<name>A0A9W8B243_9FUNG</name>
<dbReference type="Pfam" id="PF09741">
    <property type="entry name" value="DUF2045"/>
    <property type="match status" value="1"/>
</dbReference>
<feature type="compositionally biased region" description="Polar residues" evidence="1">
    <location>
        <begin position="644"/>
        <end position="672"/>
    </location>
</feature>